<gene>
    <name evidence="2" type="ORF">LCGC14_2701340</name>
</gene>
<name>A0A0F9C7I6_9ZZZZ</name>
<sequence length="107" mass="11561">TPTGIQQVSARASGTGEVDPATLPVGTRLVQLGAFDSDEVARAQWTRIGAKFDKFFDGKRRVVQRAKSGGKTFYRLRAEGFADLGDARRFCSALVAEGADCIPVELR</sequence>
<dbReference type="InterPro" id="IPR036680">
    <property type="entry name" value="SPOR-like_sf"/>
</dbReference>
<organism evidence="2">
    <name type="scientific">marine sediment metagenome</name>
    <dbReference type="NCBI Taxonomy" id="412755"/>
    <lineage>
        <taxon>unclassified sequences</taxon>
        <taxon>metagenomes</taxon>
        <taxon>ecological metagenomes</taxon>
    </lineage>
</organism>
<dbReference type="AlphaFoldDB" id="A0A0F9C7I6"/>
<dbReference type="EMBL" id="LAZR01048143">
    <property type="protein sequence ID" value="KKK92596.1"/>
    <property type="molecule type" value="Genomic_DNA"/>
</dbReference>
<evidence type="ECO:0000259" key="1">
    <source>
        <dbReference type="PROSITE" id="PS51724"/>
    </source>
</evidence>
<proteinExistence type="predicted"/>
<dbReference type="Pfam" id="PF05036">
    <property type="entry name" value="SPOR"/>
    <property type="match status" value="1"/>
</dbReference>
<reference evidence="2" key="1">
    <citation type="journal article" date="2015" name="Nature">
        <title>Complex archaea that bridge the gap between prokaryotes and eukaryotes.</title>
        <authorList>
            <person name="Spang A."/>
            <person name="Saw J.H."/>
            <person name="Jorgensen S.L."/>
            <person name="Zaremba-Niedzwiedzka K."/>
            <person name="Martijn J."/>
            <person name="Lind A.E."/>
            <person name="van Eijk R."/>
            <person name="Schleper C."/>
            <person name="Guy L."/>
            <person name="Ettema T.J."/>
        </authorList>
    </citation>
    <scope>NUCLEOTIDE SEQUENCE</scope>
</reference>
<protein>
    <recommendedName>
        <fullName evidence="1">SPOR domain-containing protein</fullName>
    </recommendedName>
</protein>
<feature type="domain" description="SPOR" evidence="1">
    <location>
        <begin position="22"/>
        <end position="107"/>
    </location>
</feature>
<feature type="non-terminal residue" evidence="2">
    <location>
        <position position="1"/>
    </location>
</feature>
<accession>A0A0F9C7I6</accession>
<dbReference type="PROSITE" id="PS51724">
    <property type="entry name" value="SPOR"/>
    <property type="match status" value="1"/>
</dbReference>
<comment type="caution">
    <text evidence="2">The sequence shown here is derived from an EMBL/GenBank/DDBJ whole genome shotgun (WGS) entry which is preliminary data.</text>
</comment>
<dbReference type="SUPFAM" id="SSF110997">
    <property type="entry name" value="Sporulation related repeat"/>
    <property type="match status" value="1"/>
</dbReference>
<evidence type="ECO:0000313" key="2">
    <source>
        <dbReference type="EMBL" id="KKK92596.1"/>
    </source>
</evidence>
<dbReference type="GO" id="GO:0042834">
    <property type="term" value="F:peptidoglycan binding"/>
    <property type="evidence" value="ECO:0007669"/>
    <property type="project" value="InterPro"/>
</dbReference>
<dbReference type="Gene3D" id="3.30.70.1070">
    <property type="entry name" value="Sporulation related repeat"/>
    <property type="match status" value="1"/>
</dbReference>
<dbReference type="InterPro" id="IPR007730">
    <property type="entry name" value="SPOR-like_dom"/>
</dbReference>